<dbReference type="AlphaFoldDB" id="A0A7S3LG56"/>
<evidence type="ECO:0000313" key="1">
    <source>
        <dbReference type="EMBL" id="CAE0421581.1"/>
    </source>
</evidence>
<protein>
    <submittedName>
        <fullName evidence="1">Uncharacterized protein</fullName>
    </submittedName>
</protein>
<organism evidence="1">
    <name type="scientific">Amphora coffeiformis</name>
    <dbReference type="NCBI Taxonomy" id="265554"/>
    <lineage>
        <taxon>Eukaryota</taxon>
        <taxon>Sar</taxon>
        <taxon>Stramenopiles</taxon>
        <taxon>Ochrophyta</taxon>
        <taxon>Bacillariophyta</taxon>
        <taxon>Bacillariophyceae</taxon>
        <taxon>Bacillariophycidae</taxon>
        <taxon>Thalassiophysales</taxon>
        <taxon>Catenulaceae</taxon>
        <taxon>Amphora</taxon>
    </lineage>
</organism>
<accession>A0A7S3LG56</accession>
<sequence length="99" mass="11427">MVLGTGKNIISTIYRKRWPIFKLWGSSTVGGPNFLDHRRQQKNGELFSITSSAHLSFVLDAIFVSHAFLKIQFFDQKEDERRGKHKDHGSMLSLFAQKF</sequence>
<proteinExistence type="predicted"/>
<gene>
    <name evidence="1" type="ORF">ACOF00016_LOCUS18218</name>
</gene>
<reference evidence="1" key="1">
    <citation type="submission" date="2021-01" db="EMBL/GenBank/DDBJ databases">
        <authorList>
            <person name="Corre E."/>
            <person name="Pelletier E."/>
            <person name="Niang G."/>
            <person name="Scheremetjew M."/>
            <person name="Finn R."/>
            <person name="Kale V."/>
            <person name="Holt S."/>
            <person name="Cochrane G."/>
            <person name="Meng A."/>
            <person name="Brown T."/>
            <person name="Cohen L."/>
        </authorList>
    </citation>
    <scope>NUCLEOTIDE SEQUENCE</scope>
    <source>
        <strain evidence="1">CCMP127</strain>
    </source>
</reference>
<dbReference type="EMBL" id="HBIM01024569">
    <property type="protein sequence ID" value="CAE0421581.1"/>
    <property type="molecule type" value="Transcribed_RNA"/>
</dbReference>
<name>A0A7S3LG56_9STRA</name>